<keyword evidence="5 6" id="KW-0175">Coiled coil</keyword>
<accession>A0A5N6QZH7</accession>
<dbReference type="GO" id="GO:0010581">
    <property type="term" value="P:regulation of starch biosynthetic process"/>
    <property type="evidence" value="ECO:0007669"/>
    <property type="project" value="UniProtKB-ARBA"/>
</dbReference>
<proteinExistence type="predicted"/>
<evidence type="ECO:0000313" key="8">
    <source>
        <dbReference type="EMBL" id="KAE8021985.1"/>
    </source>
</evidence>
<evidence type="ECO:0000256" key="5">
    <source>
        <dbReference type="ARBA" id="ARBA00023054"/>
    </source>
</evidence>
<dbReference type="Proteomes" id="UP000327013">
    <property type="component" value="Chromosome 3"/>
</dbReference>
<name>A0A5N6QZH7_9ROSI</name>
<dbReference type="InterPro" id="IPR032640">
    <property type="entry name" value="AMPK1_CBM"/>
</dbReference>
<evidence type="ECO:0000256" key="6">
    <source>
        <dbReference type="SAM" id="Coils"/>
    </source>
</evidence>
<evidence type="ECO:0000259" key="7">
    <source>
        <dbReference type="Pfam" id="PF16561"/>
    </source>
</evidence>
<dbReference type="SUPFAM" id="SSF81296">
    <property type="entry name" value="E set domains"/>
    <property type="match status" value="1"/>
</dbReference>
<evidence type="ECO:0000256" key="2">
    <source>
        <dbReference type="ARBA" id="ARBA00022528"/>
    </source>
</evidence>
<dbReference type="PANTHER" id="PTHR47342">
    <property type="entry name" value="PROTEIN PTST, CHLOROPLASTIC"/>
    <property type="match status" value="1"/>
</dbReference>
<reference evidence="8 9" key="1">
    <citation type="submission" date="2019-06" db="EMBL/GenBank/DDBJ databases">
        <title>A chromosomal-level reference genome of Carpinus fangiana (Coryloideae, Betulaceae).</title>
        <authorList>
            <person name="Yang X."/>
            <person name="Wang Z."/>
            <person name="Zhang L."/>
            <person name="Hao G."/>
            <person name="Liu J."/>
            <person name="Yang Y."/>
        </authorList>
    </citation>
    <scope>NUCLEOTIDE SEQUENCE [LARGE SCALE GENOMIC DNA]</scope>
    <source>
        <strain evidence="8">Cfa_2016G</strain>
        <tissue evidence="8">Leaf</tissue>
    </source>
</reference>
<dbReference type="Pfam" id="PF16561">
    <property type="entry name" value="AMPK1_CBM"/>
    <property type="match status" value="1"/>
</dbReference>
<dbReference type="GO" id="GO:0009507">
    <property type="term" value="C:chloroplast"/>
    <property type="evidence" value="ECO:0007669"/>
    <property type="project" value="UniProtKB-SubCell"/>
</dbReference>
<evidence type="ECO:0000256" key="1">
    <source>
        <dbReference type="ARBA" id="ARBA00004229"/>
    </source>
</evidence>
<sequence length="297" mass="33561">MDIGTARCCLDKQVSLVLRNSRAIGWENIQKHPHNVAAWNLRMGYQRLTYSHQSSIGKNPVTHVVWRTYPMPVSLQESSALSSEDYSSNDDATKLPKEVHAHPLSSDELKSLLADSERARLIKKLSEANQQNRFLKRQLHIKEDALVNFKSELAVMELEIQALVTLAEEITKSAIPVGSRKINGKYIQSHLLSRVEAVHGKLKEQIKDVDIAQSKEVPLFWCGMAESVQVMGTFDGWSQGEQLSPEYTGSFTKFSTTLMLRPGRYEIKFLVDGEWHLSPEYPTVGEGLMQNNLLIVE</sequence>
<dbReference type="Gene3D" id="2.60.40.10">
    <property type="entry name" value="Immunoglobulins"/>
    <property type="match status" value="1"/>
</dbReference>
<dbReference type="OrthoDB" id="531008at2759"/>
<dbReference type="AlphaFoldDB" id="A0A5N6QZH7"/>
<organism evidence="8 9">
    <name type="scientific">Carpinus fangiana</name>
    <dbReference type="NCBI Taxonomy" id="176857"/>
    <lineage>
        <taxon>Eukaryota</taxon>
        <taxon>Viridiplantae</taxon>
        <taxon>Streptophyta</taxon>
        <taxon>Embryophyta</taxon>
        <taxon>Tracheophyta</taxon>
        <taxon>Spermatophyta</taxon>
        <taxon>Magnoliopsida</taxon>
        <taxon>eudicotyledons</taxon>
        <taxon>Gunneridae</taxon>
        <taxon>Pentapetalae</taxon>
        <taxon>rosids</taxon>
        <taxon>fabids</taxon>
        <taxon>Fagales</taxon>
        <taxon>Betulaceae</taxon>
        <taxon>Carpinus</taxon>
    </lineage>
</organism>
<dbReference type="GO" id="GO:0019252">
    <property type="term" value="P:starch biosynthetic process"/>
    <property type="evidence" value="ECO:0007669"/>
    <property type="project" value="UniProtKB-ARBA"/>
</dbReference>
<keyword evidence="4" id="KW-0809">Transit peptide</keyword>
<comment type="subcellular location">
    <subcellularLocation>
        <location evidence="1">Plastid</location>
        <location evidence="1">Chloroplast</location>
    </subcellularLocation>
</comment>
<keyword evidence="3" id="KW-0934">Plastid</keyword>
<dbReference type="InterPro" id="IPR014756">
    <property type="entry name" value="Ig_E-set"/>
</dbReference>
<dbReference type="PANTHER" id="PTHR47342:SF1">
    <property type="entry name" value="PROTEIN PTST, CHLOROPLASTIC"/>
    <property type="match status" value="1"/>
</dbReference>
<keyword evidence="9" id="KW-1185">Reference proteome</keyword>
<keyword evidence="2" id="KW-0150">Chloroplast</keyword>
<dbReference type="FunFam" id="2.60.40.10:FF:001513">
    <property type="entry name" value="Protein PTST, chloroplastic"/>
    <property type="match status" value="1"/>
</dbReference>
<gene>
    <name evidence="8" type="ORF">FH972_007827</name>
</gene>
<evidence type="ECO:0000256" key="4">
    <source>
        <dbReference type="ARBA" id="ARBA00022946"/>
    </source>
</evidence>
<evidence type="ECO:0000313" key="9">
    <source>
        <dbReference type="Proteomes" id="UP000327013"/>
    </source>
</evidence>
<feature type="domain" description="AMP-activated protein kinase glycogen-binding" evidence="7">
    <location>
        <begin position="219"/>
        <end position="286"/>
    </location>
</feature>
<protein>
    <recommendedName>
        <fullName evidence="7">AMP-activated protein kinase glycogen-binding domain-containing protein</fullName>
    </recommendedName>
</protein>
<evidence type="ECO:0000256" key="3">
    <source>
        <dbReference type="ARBA" id="ARBA00022640"/>
    </source>
</evidence>
<dbReference type="CDD" id="cd02859">
    <property type="entry name" value="E_set_AMPKbeta_like_N"/>
    <property type="match status" value="1"/>
</dbReference>
<dbReference type="EMBL" id="CM017323">
    <property type="protein sequence ID" value="KAE8021985.1"/>
    <property type="molecule type" value="Genomic_DNA"/>
</dbReference>
<feature type="coiled-coil region" evidence="6">
    <location>
        <begin position="118"/>
        <end position="145"/>
    </location>
</feature>
<dbReference type="InterPro" id="IPR013783">
    <property type="entry name" value="Ig-like_fold"/>
</dbReference>